<gene>
    <name evidence="2" type="ORF">EAE32_06555</name>
</gene>
<name>A0A3L9L7U5_9MICC</name>
<sequence length="93" mass="9739">MATNESTEDLTFVTTVRDPVNGSFYVQGKTYDIPTAWAKNLLHQGVAVPKDSDAGKAAEEGKSLSELAEDHKGDESPAPAGKSGKAASKTTSK</sequence>
<organism evidence="2 3">
    <name type="scientific">Kocuria tytonicola</name>
    <dbReference type="NCBI Taxonomy" id="2055946"/>
    <lineage>
        <taxon>Bacteria</taxon>
        <taxon>Bacillati</taxon>
        <taxon>Actinomycetota</taxon>
        <taxon>Actinomycetes</taxon>
        <taxon>Micrococcales</taxon>
        <taxon>Micrococcaceae</taxon>
        <taxon>Kocuria</taxon>
    </lineage>
</organism>
<dbReference type="EMBL" id="RDEX01000001">
    <property type="protein sequence ID" value="RLY94795.1"/>
    <property type="molecule type" value="Genomic_DNA"/>
</dbReference>
<dbReference type="Proteomes" id="UP000277871">
    <property type="component" value="Unassembled WGS sequence"/>
</dbReference>
<feature type="region of interest" description="Disordered" evidence="1">
    <location>
        <begin position="48"/>
        <end position="93"/>
    </location>
</feature>
<evidence type="ECO:0000256" key="1">
    <source>
        <dbReference type="SAM" id="MobiDB-lite"/>
    </source>
</evidence>
<keyword evidence="3" id="KW-1185">Reference proteome</keyword>
<protein>
    <submittedName>
        <fullName evidence="2">Uncharacterized protein</fullName>
    </submittedName>
</protein>
<dbReference type="RefSeq" id="WP_121864531.1">
    <property type="nucleotide sequence ID" value="NZ_RDEX01000001.1"/>
</dbReference>
<accession>A0A3L9L7U5</accession>
<reference evidence="2 3" key="1">
    <citation type="submission" date="2018-10" db="EMBL/GenBank/DDBJ databases">
        <title>Kocuria tytonicola, new bacteria from the preen glands of American barn owls (Tyto furcata).</title>
        <authorList>
            <person name="Braun M.S."/>
            <person name="Wang E."/>
            <person name="Zimmermann S."/>
            <person name="Boutin S."/>
            <person name="Wagner H."/>
            <person name="Wink M."/>
        </authorList>
    </citation>
    <scope>NUCLEOTIDE SEQUENCE [LARGE SCALE GENOMIC DNA]</scope>
    <source>
        <strain evidence="2 3">473</strain>
    </source>
</reference>
<comment type="caution">
    <text evidence="2">The sequence shown here is derived from an EMBL/GenBank/DDBJ whole genome shotgun (WGS) entry which is preliminary data.</text>
</comment>
<evidence type="ECO:0000313" key="2">
    <source>
        <dbReference type="EMBL" id="RLY94795.1"/>
    </source>
</evidence>
<evidence type="ECO:0000313" key="3">
    <source>
        <dbReference type="Proteomes" id="UP000277871"/>
    </source>
</evidence>
<dbReference type="AlphaFoldDB" id="A0A3L9L7U5"/>
<proteinExistence type="predicted"/>
<feature type="compositionally biased region" description="Low complexity" evidence="1">
    <location>
        <begin position="76"/>
        <end position="93"/>
    </location>
</feature>
<feature type="compositionally biased region" description="Basic and acidic residues" evidence="1">
    <location>
        <begin position="50"/>
        <end position="75"/>
    </location>
</feature>